<dbReference type="Proteomes" id="UP000285478">
    <property type="component" value="Chromosome"/>
</dbReference>
<evidence type="ECO:0000313" key="4">
    <source>
        <dbReference type="Proteomes" id="UP000285478"/>
    </source>
</evidence>
<dbReference type="InterPro" id="IPR011629">
    <property type="entry name" value="CobW-like_C"/>
</dbReference>
<dbReference type="SUPFAM" id="SSF52540">
    <property type="entry name" value="P-loop containing nucleoside triphosphate hydrolases"/>
    <property type="match status" value="1"/>
</dbReference>
<evidence type="ECO:0000313" key="3">
    <source>
        <dbReference type="EMBL" id="QAB14688.1"/>
    </source>
</evidence>
<protein>
    <submittedName>
        <fullName evidence="3">GTP-binding protein</fullName>
    </submittedName>
</protein>
<dbReference type="Pfam" id="PF07683">
    <property type="entry name" value="CobW_C"/>
    <property type="match status" value="1"/>
</dbReference>
<dbReference type="CDD" id="cd03112">
    <property type="entry name" value="CobW-like"/>
    <property type="match status" value="1"/>
</dbReference>
<evidence type="ECO:0000256" key="1">
    <source>
        <dbReference type="ARBA" id="ARBA00045658"/>
    </source>
</evidence>
<name>A0A451G5A8_9GAMM</name>
<organism evidence="3 4">
    <name type="scientific">Hydrogenovibrio thermophilus</name>
    <dbReference type="NCBI Taxonomy" id="265883"/>
    <lineage>
        <taxon>Bacteria</taxon>
        <taxon>Pseudomonadati</taxon>
        <taxon>Pseudomonadota</taxon>
        <taxon>Gammaproteobacteria</taxon>
        <taxon>Thiotrichales</taxon>
        <taxon>Piscirickettsiaceae</taxon>
        <taxon>Hydrogenovibrio</taxon>
    </lineage>
</organism>
<dbReference type="PANTHER" id="PTHR13748:SF46">
    <property type="entry name" value="ZINC CHAPERONE YEIR"/>
    <property type="match status" value="1"/>
</dbReference>
<dbReference type="AlphaFoldDB" id="A0A451G5A8"/>
<accession>A0A451G5A8</accession>
<evidence type="ECO:0000259" key="2">
    <source>
        <dbReference type="SMART" id="SM00833"/>
    </source>
</evidence>
<comment type="function">
    <text evidence="1">Zinc chaperone that directly transfers zinc cofactor to target proteins, thereby activating them. Zinc is transferred from the CXCC motif in the GTPase domain to the zinc binding site in target proteins in a process requiring GTP hydrolysis.</text>
</comment>
<dbReference type="KEGG" id="htr:EPV75_02885"/>
<dbReference type="GO" id="GO:0005737">
    <property type="term" value="C:cytoplasm"/>
    <property type="evidence" value="ECO:0007669"/>
    <property type="project" value="TreeGrafter"/>
</dbReference>
<dbReference type="SMART" id="SM00833">
    <property type="entry name" value="CobW_C"/>
    <property type="match status" value="1"/>
</dbReference>
<dbReference type="Gene3D" id="3.40.50.300">
    <property type="entry name" value="P-loop containing nucleotide triphosphate hydrolases"/>
    <property type="match status" value="1"/>
</dbReference>
<reference evidence="3 4" key="1">
    <citation type="journal article" date="2018" name="Environ. Microbiol.">
        <title>Genomes of ubiquitous marine and hypersaline Hydrogenovibrio, Thiomicrorhabdus and Thiomicrospira spp. encode a diversity of mechanisms to sustain chemolithoautotrophy in heterogeneous environments.</title>
        <authorList>
            <person name="Scott K.M."/>
            <person name="Williams J."/>
            <person name="Porter C.M.B."/>
            <person name="Russel S."/>
            <person name="Harmer T.L."/>
            <person name="Paul J.H."/>
            <person name="Antonen K.M."/>
            <person name="Bridges M.K."/>
            <person name="Camper G.J."/>
            <person name="Campla C.K."/>
            <person name="Casella L.G."/>
            <person name="Chase E."/>
            <person name="Conrad J.W."/>
            <person name="Cruz M.C."/>
            <person name="Dunlap D.S."/>
            <person name="Duran L."/>
            <person name="Fahsbender E.M."/>
            <person name="Goldsmith D.B."/>
            <person name="Keeley R.F."/>
            <person name="Kondoff M.R."/>
            <person name="Kussy B.I."/>
            <person name="Lane M.K."/>
            <person name="Lawler S."/>
            <person name="Leigh B.A."/>
            <person name="Lewis C."/>
            <person name="Lostal L.M."/>
            <person name="Marking D."/>
            <person name="Mancera P.A."/>
            <person name="McClenthan E.C."/>
            <person name="McIntyre E.A."/>
            <person name="Mine J.A."/>
            <person name="Modi S."/>
            <person name="Moore B.D."/>
            <person name="Morgan W.A."/>
            <person name="Nelson K.M."/>
            <person name="Nguyen K.N."/>
            <person name="Ogburn N."/>
            <person name="Parrino D.G."/>
            <person name="Pedapudi A.D."/>
            <person name="Pelham R.P."/>
            <person name="Preece A.M."/>
            <person name="Rampersad E.A."/>
            <person name="Richardson J.C."/>
            <person name="Rodgers C.M."/>
            <person name="Schaffer B.L."/>
            <person name="Sheridan N.E."/>
            <person name="Solone M.R."/>
            <person name="Staley Z.R."/>
            <person name="Tabuchi M."/>
            <person name="Waide R.J."/>
            <person name="Wanjugi P.W."/>
            <person name="Young S."/>
            <person name="Clum A."/>
            <person name="Daum C."/>
            <person name="Huntemann M."/>
            <person name="Ivanova N."/>
            <person name="Kyrpides N."/>
            <person name="Mikhailova N."/>
            <person name="Palaniappan K."/>
            <person name="Pillay M."/>
            <person name="Reddy T.B.K."/>
            <person name="Shapiro N."/>
            <person name="Stamatis D."/>
            <person name="Varghese N."/>
            <person name="Woyke T."/>
            <person name="Boden R."/>
            <person name="Freyermuth S.K."/>
            <person name="Kerfeld C.A."/>
        </authorList>
    </citation>
    <scope>NUCLEOTIDE SEQUENCE [LARGE SCALE GENOMIC DNA]</scope>
    <source>
        <strain evidence="3 4">JR-2</strain>
    </source>
</reference>
<dbReference type="InterPro" id="IPR027417">
    <property type="entry name" value="P-loop_NTPase"/>
</dbReference>
<feature type="domain" description="CobW C-terminal" evidence="2">
    <location>
        <begin position="257"/>
        <end position="351"/>
    </location>
</feature>
<dbReference type="InterPro" id="IPR051316">
    <property type="entry name" value="Zinc-reg_GTPase_activator"/>
</dbReference>
<sequence>MRKRCALNIISGQLGAGKTTLLKHLLQQKPDNEHWMLLVNEFGAVGIDGPILESASQTSVTQIPGGCICCTAKSELETTALQLLDEQQPDRLLIEPTGLGEPDSLVDLFTSGQLAGRFDVQTLFSVFDLQQADLEEFDRLSILQSLFNMADVIVLNKKDAVSEDCIRQVQAYCEQLYPPKQAIYTTQQAQVPLNEIRHPHFHHDTYQPTAQPFSPLASLHMAHTPHAEHTQNTLPYRPLALPNLLERVYQTQLDTQAIGWVFDNDITFDWAKLFQLLESLGQNRFQDSLSSVKRAKGVFRVGSTPRMLFQWVNGQATREFIAYRKDSRLELLLDTSPFDFPAFEKALQGCIKTEA</sequence>
<dbReference type="EMBL" id="CP035033">
    <property type="protein sequence ID" value="QAB14688.1"/>
    <property type="molecule type" value="Genomic_DNA"/>
</dbReference>
<gene>
    <name evidence="3" type="ORF">EPV75_02885</name>
</gene>
<dbReference type="PANTHER" id="PTHR13748">
    <property type="entry name" value="COBW-RELATED"/>
    <property type="match status" value="1"/>
</dbReference>
<dbReference type="Pfam" id="PF02492">
    <property type="entry name" value="cobW"/>
    <property type="match status" value="1"/>
</dbReference>
<proteinExistence type="predicted"/>
<dbReference type="RefSeq" id="WP_128384402.1">
    <property type="nucleotide sequence ID" value="NZ_CP035033.1"/>
</dbReference>
<keyword evidence="4" id="KW-1185">Reference proteome</keyword>
<dbReference type="InterPro" id="IPR003495">
    <property type="entry name" value="CobW/HypB/UreG_nucleotide-bd"/>
</dbReference>